<accession>X1I328</accession>
<dbReference type="SUPFAM" id="SSF53335">
    <property type="entry name" value="S-adenosyl-L-methionine-dependent methyltransferases"/>
    <property type="match status" value="1"/>
</dbReference>
<dbReference type="Gene3D" id="3.40.50.150">
    <property type="entry name" value="Vaccinia Virus protein VP39"/>
    <property type="match status" value="2"/>
</dbReference>
<dbReference type="Pfam" id="PF01555">
    <property type="entry name" value="N6_N4_Mtase"/>
    <property type="match status" value="1"/>
</dbReference>
<dbReference type="PANTHER" id="PTHR13370">
    <property type="entry name" value="RNA METHYLASE-RELATED"/>
    <property type="match status" value="1"/>
</dbReference>
<dbReference type="AlphaFoldDB" id="X1I328"/>
<dbReference type="InterPro" id="IPR001091">
    <property type="entry name" value="RM_Methyltransferase"/>
</dbReference>
<gene>
    <name evidence="5" type="ORF">S03H2_42446</name>
</gene>
<reference evidence="5" key="1">
    <citation type="journal article" date="2014" name="Front. Microbiol.">
        <title>High frequency of phylogenetically diverse reductive dehalogenase-homologous genes in deep subseafloor sedimentary metagenomes.</title>
        <authorList>
            <person name="Kawai M."/>
            <person name="Futagami T."/>
            <person name="Toyoda A."/>
            <person name="Takaki Y."/>
            <person name="Nishi S."/>
            <person name="Hori S."/>
            <person name="Arai W."/>
            <person name="Tsubouchi T."/>
            <person name="Morono Y."/>
            <person name="Uchiyama I."/>
            <person name="Ito T."/>
            <person name="Fujiyama A."/>
            <person name="Inagaki F."/>
            <person name="Takami H."/>
        </authorList>
    </citation>
    <scope>NUCLEOTIDE SEQUENCE</scope>
    <source>
        <strain evidence="5">Expedition CK06-06</strain>
    </source>
</reference>
<evidence type="ECO:0000313" key="5">
    <source>
        <dbReference type="EMBL" id="GAH76107.1"/>
    </source>
</evidence>
<evidence type="ECO:0000256" key="3">
    <source>
        <dbReference type="ARBA" id="ARBA00022679"/>
    </source>
</evidence>
<evidence type="ECO:0000256" key="2">
    <source>
        <dbReference type="ARBA" id="ARBA00022603"/>
    </source>
</evidence>
<keyword evidence="3" id="KW-0808">Transferase</keyword>
<feature type="non-terminal residue" evidence="5">
    <location>
        <position position="215"/>
    </location>
</feature>
<dbReference type="EMBL" id="BARU01026423">
    <property type="protein sequence ID" value="GAH76107.1"/>
    <property type="molecule type" value="Genomic_DNA"/>
</dbReference>
<dbReference type="GO" id="GO:0003677">
    <property type="term" value="F:DNA binding"/>
    <property type="evidence" value="ECO:0007669"/>
    <property type="project" value="InterPro"/>
</dbReference>
<evidence type="ECO:0000259" key="4">
    <source>
        <dbReference type="Pfam" id="PF01555"/>
    </source>
</evidence>
<dbReference type="GO" id="GO:0005737">
    <property type="term" value="C:cytoplasm"/>
    <property type="evidence" value="ECO:0007669"/>
    <property type="project" value="TreeGrafter"/>
</dbReference>
<dbReference type="InterPro" id="IPR002052">
    <property type="entry name" value="DNA_methylase_N6_adenine_CS"/>
</dbReference>
<evidence type="ECO:0000256" key="1">
    <source>
        <dbReference type="ARBA" id="ARBA00006594"/>
    </source>
</evidence>
<dbReference type="InterPro" id="IPR002941">
    <property type="entry name" value="DNA_methylase_N4/N6"/>
</dbReference>
<dbReference type="GO" id="GO:0009007">
    <property type="term" value="F:site-specific DNA-methyltransferase (adenine-specific) activity"/>
    <property type="evidence" value="ECO:0007669"/>
    <property type="project" value="TreeGrafter"/>
</dbReference>
<organism evidence="5">
    <name type="scientific">marine sediment metagenome</name>
    <dbReference type="NCBI Taxonomy" id="412755"/>
    <lineage>
        <taxon>unclassified sequences</taxon>
        <taxon>metagenomes</taxon>
        <taxon>ecological metagenomes</taxon>
    </lineage>
</organism>
<comment type="similarity">
    <text evidence="1">Belongs to the N(4)/N(6)-methyltransferase family.</text>
</comment>
<protein>
    <recommendedName>
        <fullName evidence="4">DNA methylase N-4/N-6 domain-containing protein</fullName>
    </recommendedName>
</protein>
<keyword evidence="2" id="KW-0489">Methyltransferase</keyword>
<proteinExistence type="inferred from homology"/>
<dbReference type="GO" id="GO:0032259">
    <property type="term" value="P:methylation"/>
    <property type="evidence" value="ECO:0007669"/>
    <property type="project" value="UniProtKB-KW"/>
</dbReference>
<dbReference type="PROSITE" id="PS00092">
    <property type="entry name" value="N6_MTASE"/>
    <property type="match status" value="1"/>
</dbReference>
<dbReference type="GO" id="GO:0008170">
    <property type="term" value="F:N-methyltransferase activity"/>
    <property type="evidence" value="ECO:0007669"/>
    <property type="project" value="InterPro"/>
</dbReference>
<dbReference type="InterPro" id="IPR029063">
    <property type="entry name" value="SAM-dependent_MTases_sf"/>
</dbReference>
<dbReference type="PRINTS" id="PR00508">
    <property type="entry name" value="S21N4MTFRASE"/>
</dbReference>
<comment type="caution">
    <text evidence="5">The sequence shown here is derived from an EMBL/GenBank/DDBJ whole genome shotgun (WGS) entry which is preliminary data.</text>
</comment>
<sequence length="215" mass="24904">MLKPYYQDNYVTIYLGDCREILPELPKVGLVLTDPPYGLDNIKRNPSRSVLAVSKDYGLGEWDTQVIDYNVLKLCLSYGERQIVFGGNYYPLPPARCWLVWDKENGENDFADCELAWTNLDKAIRIYRYRWQGMLQRDMKNKERHYHPTQKPVSVMKWCILQAGDGIETIIDPFMGSGSTLRASKELNRKCIGIEIEEKYCEIAAKRCSQGVFEL</sequence>
<feature type="domain" description="DNA methylase N-4/N-6" evidence="4">
    <location>
        <begin position="132"/>
        <end position="206"/>
    </location>
</feature>
<name>X1I328_9ZZZZ</name>
<dbReference type="PANTHER" id="PTHR13370:SF3">
    <property type="entry name" value="TRNA (GUANINE(10)-N2)-METHYLTRANSFERASE HOMOLOG"/>
    <property type="match status" value="1"/>
</dbReference>